<protein>
    <recommendedName>
        <fullName evidence="6">O-antigen ligase-related domain-containing protein</fullName>
    </recommendedName>
</protein>
<comment type="caution">
    <text evidence="7">The sequence shown here is derived from an EMBL/GenBank/DDBJ whole genome shotgun (WGS) entry which is preliminary data.</text>
</comment>
<feature type="transmembrane region" description="Helical" evidence="5">
    <location>
        <begin position="64"/>
        <end position="81"/>
    </location>
</feature>
<keyword evidence="2 5" id="KW-0812">Transmembrane</keyword>
<evidence type="ECO:0000256" key="5">
    <source>
        <dbReference type="SAM" id="Phobius"/>
    </source>
</evidence>
<gene>
    <name evidence="7" type="ORF">KTH90_04100</name>
</gene>
<evidence type="ECO:0000256" key="2">
    <source>
        <dbReference type="ARBA" id="ARBA00022692"/>
    </source>
</evidence>
<feature type="transmembrane region" description="Helical" evidence="5">
    <location>
        <begin position="179"/>
        <end position="198"/>
    </location>
</feature>
<evidence type="ECO:0000256" key="1">
    <source>
        <dbReference type="ARBA" id="ARBA00004141"/>
    </source>
</evidence>
<evidence type="ECO:0000259" key="6">
    <source>
        <dbReference type="Pfam" id="PF04932"/>
    </source>
</evidence>
<feature type="transmembrane region" description="Helical" evidence="5">
    <location>
        <begin position="210"/>
        <end position="236"/>
    </location>
</feature>
<comment type="subcellular location">
    <subcellularLocation>
        <location evidence="1">Membrane</location>
        <topology evidence="1">Multi-pass membrane protein</topology>
    </subcellularLocation>
</comment>
<feature type="domain" description="O-antigen ligase-related" evidence="6">
    <location>
        <begin position="210"/>
        <end position="337"/>
    </location>
</feature>
<organism evidence="7 8">
    <name type="scientific">Diplocloster modestus</name>
    <dbReference type="NCBI Taxonomy" id="2850322"/>
    <lineage>
        <taxon>Bacteria</taxon>
        <taxon>Bacillati</taxon>
        <taxon>Bacillota</taxon>
        <taxon>Clostridia</taxon>
        <taxon>Lachnospirales</taxon>
        <taxon>Lachnospiraceae</taxon>
        <taxon>Diplocloster</taxon>
    </lineage>
</organism>
<dbReference type="EMBL" id="JAHQCX010000002">
    <property type="protein sequence ID" value="MBU9725191.1"/>
    <property type="molecule type" value="Genomic_DNA"/>
</dbReference>
<feature type="transmembrane region" description="Helical" evidence="5">
    <location>
        <begin position="256"/>
        <end position="280"/>
    </location>
</feature>
<feature type="transmembrane region" description="Helical" evidence="5">
    <location>
        <begin position="36"/>
        <end position="52"/>
    </location>
</feature>
<feature type="transmembrane region" description="Helical" evidence="5">
    <location>
        <begin position="365"/>
        <end position="392"/>
    </location>
</feature>
<reference evidence="7 8" key="1">
    <citation type="submission" date="2021-06" db="EMBL/GenBank/DDBJ databases">
        <title>Description of novel taxa of the family Lachnospiraceae.</title>
        <authorList>
            <person name="Chaplin A.V."/>
            <person name="Sokolova S.R."/>
            <person name="Pikina A.P."/>
            <person name="Korzhanova M."/>
            <person name="Belova V."/>
            <person name="Korostin D."/>
            <person name="Efimov B.A."/>
        </authorList>
    </citation>
    <scope>NUCLEOTIDE SEQUENCE [LARGE SCALE GENOMIC DNA]</scope>
    <source>
        <strain evidence="7 8">ASD4241</strain>
    </source>
</reference>
<feature type="transmembrane region" description="Helical" evidence="5">
    <location>
        <begin position="119"/>
        <end position="141"/>
    </location>
</feature>
<keyword evidence="3 5" id="KW-1133">Transmembrane helix</keyword>
<dbReference type="Pfam" id="PF04932">
    <property type="entry name" value="Wzy_C"/>
    <property type="match status" value="1"/>
</dbReference>
<dbReference type="RefSeq" id="WP_238726303.1">
    <property type="nucleotide sequence ID" value="NZ_JAHQCX010000002.1"/>
</dbReference>
<keyword evidence="4 5" id="KW-0472">Membrane</keyword>
<evidence type="ECO:0000313" key="8">
    <source>
        <dbReference type="Proteomes" id="UP001314681"/>
    </source>
</evidence>
<feature type="transmembrane region" description="Helical" evidence="5">
    <location>
        <begin position="330"/>
        <end position="353"/>
    </location>
</feature>
<name>A0ABS6K3V4_9FIRM</name>
<feature type="transmembrane region" description="Helical" evidence="5">
    <location>
        <begin position="93"/>
        <end position="112"/>
    </location>
</feature>
<sequence length="411" mass="46806">MKSSLSINYKIWLKYIAVLMTVLLSKTVVWGMQYEYPVTGLAILSAAIVFAFEKKINIKNLLQFLLLSGLFLLNIILHLEALDANLILYSLKRIAYCFLALLIVSNISRITFCKLYTNIMYYMSWCSLFFLSIKIFFPGLIGKISYSFKGSLIYASYICNPFYTFNRGDFSEIRNYGPFWEPGAFQGFIVIALLGLFVCQKELKNSKRKLIILFITLISTQSTTGYIGVIIIIIAFYKDIETILGLRDGKQLRKLIGVVIMLMAVGFIWNSGIITTKLFTENSSKTDRFHDLIAAIETCKVHPFIGFGSFDLSEEYYKSMGGATSTASLLSIWYTFGFGFFTLYIGLLLKGLISLFDFHKLKMAAVFLLFLILYFTEEVYILPLYFCFLFTFHGGNAKNAKIIMQDKGSSL</sequence>
<dbReference type="InterPro" id="IPR007016">
    <property type="entry name" value="O-antigen_ligase-rel_domated"/>
</dbReference>
<proteinExistence type="predicted"/>
<dbReference type="Proteomes" id="UP001314681">
    <property type="component" value="Unassembled WGS sequence"/>
</dbReference>
<keyword evidence="8" id="KW-1185">Reference proteome</keyword>
<feature type="transmembrane region" description="Helical" evidence="5">
    <location>
        <begin position="12"/>
        <end position="30"/>
    </location>
</feature>
<accession>A0ABS6K3V4</accession>
<evidence type="ECO:0000256" key="3">
    <source>
        <dbReference type="ARBA" id="ARBA00022989"/>
    </source>
</evidence>
<evidence type="ECO:0000313" key="7">
    <source>
        <dbReference type="EMBL" id="MBU9725191.1"/>
    </source>
</evidence>
<evidence type="ECO:0000256" key="4">
    <source>
        <dbReference type="ARBA" id="ARBA00023136"/>
    </source>
</evidence>